<keyword evidence="8" id="KW-1185">Reference proteome</keyword>
<feature type="domain" description="Malonyl-CoA:ACP transacylase (MAT)" evidence="6">
    <location>
        <begin position="11"/>
        <end position="304"/>
    </location>
</feature>
<proteinExistence type="predicted"/>
<organism evidence="7 8">
    <name type="scientific">Saccharomonospora azurea NA-128</name>
    <dbReference type="NCBI Taxonomy" id="882081"/>
    <lineage>
        <taxon>Bacteria</taxon>
        <taxon>Bacillati</taxon>
        <taxon>Actinomycetota</taxon>
        <taxon>Actinomycetes</taxon>
        <taxon>Pseudonocardiales</taxon>
        <taxon>Pseudonocardiaceae</taxon>
        <taxon>Saccharomonospora</taxon>
    </lineage>
</organism>
<evidence type="ECO:0000256" key="4">
    <source>
        <dbReference type="ARBA" id="ARBA00048462"/>
    </source>
</evidence>
<dbReference type="InterPro" id="IPR004410">
    <property type="entry name" value="Malonyl_CoA-ACP_transAc_FabD"/>
</dbReference>
<dbReference type="InterPro" id="IPR013785">
    <property type="entry name" value="Aldolase_TIM"/>
</dbReference>
<evidence type="ECO:0000256" key="1">
    <source>
        <dbReference type="ARBA" id="ARBA00013258"/>
    </source>
</evidence>
<keyword evidence="3" id="KW-0012">Acyltransferase</keyword>
<dbReference type="SUPFAM" id="SSF51412">
    <property type="entry name" value="Inosine monophosphate dehydrogenase (IMPDH)"/>
    <property type="match status" value="1"/>
</dbReference>
<protein>
    <recommendedName>
        <fullName evidence="1">[acyl-carrier-protein] S-malonyltransferase</fullName>
        <ecNumber evidence="1">2.3.1.39</ecNumber>
    </recommendedName>
</protein>
<evidence type="ECO:0000313" key="7">
    <source>
        <dbReference type="EMBL" id="EHY87749.1"/>
    </source>
</evidence>
<dbReference type="InterPro" id="IPR014043">
    <property type="entry name" value="Acyl_transferase_dom"/>
</dbReference>
<feature type="region of interest" description="Disordered" evidence="5">
    <location>
        <begin position="646"/>
        <end position="675"/>
    </location>
</feature>
<dbReference type="Proteomes" id="UP000004705">
    <property type="component" value="Chromosome"/>
</dbReference>
<feature type="domain" description="Malonyl-CoA:ACP transacylase (MAT)" evidence="6">
    <location>
        <begin position="338"/>
        <end position="682"/>
    </location>
</feature>
<evidence type="ECO:0000256" key="5">
    <source>
        <dbReference type="SAM" id="MobiDB-lite"/>
    </source>
</evidence>
<dbReference type="GO" id="GO:0006633">
    <property type="term" value="P:fatty acid biosynthetic process"/>
    <property type="evidence" value="ECO:0007669"/>
    <property type="project" value="TreeGrafter"/>
</dbReference>
<dbReference type="InterPro" id="IPR001227">
    <property type="entry name" value="Ac_transferase_dom_sf"/>
</dbReference>
<dbReference type="HOGENOM" id="CLU_008708_0_0_11"/>
<dbReference type="InterPro" id="IPR050858">
    <property type="entry name" value="Mal-CoA-ACP_Trans/PKS_FabD"/>
</dbReference>
<dbReference type="InterPro" id="IPR016035">
    <property type="entry name" value="Acyl_Trfase/lysoPLipase"/>
</dbReference>
<keyword evidence="2" id="KW-0808">Transferase</keyword>
<evidence type="ECO:0000313" key="8">
    <source>
        <dbReference type="Proteomes" id="UP000004705"/>
    </source>
</evidence>
<evidence type="ECO:0000256" key="3">
    <source>
        <dbReference type="ARBA" id="ARBA00023315"/>
    </source>
</evidence>
<dbReference type="RefSeq" id="WP_005438869.1">
    <property type="nucleotide sequence ID" value="NZ_CM001466.1"/>
</dbReference>
<dbReference type="Pfam" id="PF21607">
    <property type="entry name" value="FabD_helical_ins"/>
    <property type="match status" value="1"/>
</dbReference>
<dbReference type="GO" id="GO:0004314">
    <property type="term" value="F:[acyl-carrier-protein] S-malonyltransferase activity"/>
    <property type="evidence" value="ECO:0007669"/>
    <property type="project" value="UniProtKB-EC"/>
</dbReference>
<name>H8GC72_9PSEU</name>
<reference evidence="7 8" key="1">
    <citation type="journal article" date="2012" name="Stand. Genomic Sci.">
        <title>Genome sequence of the soil bacterium Saccharomonospora azurea type strain (NA-128(T)).</title>
        <authorList>
            <person name="Klenk H.P."/>
            <person name="Held B."/>
            <person name="Lucas S."/>
            <person name="Lapidus A."/>
            <person name="Copeland A."/>
            <person name="Hammon N."/>
            <person name="Pitluck S."/>
            <person name="Goodwin L.A."/>
            <person name="Han C."/>
            <person name="Tapia R."/>
            <person name="Brambilla E.M."/>
            <person name="Potter G."/>
            <person name="Land M."/>
            <person name="Ivanova N."/>
            <person name="Rohde M."/>
            <person name="Goker M."/>
            <person name="Detter J.C."/>
            <person name="Kyrpides N.C."/>
            <person name="Woyke T."/>
        </authorList>
    </citation>
    <scope>NUCLEOTIDE SEQUENCE [LARGE SCALE GENOMIC DNA]</scope>
    <source>
        <strain evidence="7 8">NA-128</strain>
    </source>
</reference>
<dbReference type="EMBL" id="CM001466">
    <property type="protein sequence ID" value="EHY87749.1"/>
    <property type="molecule type" value="Genomic_DNA"/>
</dbReference>
<dbReference type="Gene3D" id="3.30.70.250">
    <property type="entry name" value="Malonyl-CoA ACP transacylase, ACP-binding"/>
    <property type="match status" value="1"/>
</dbReference>
<dbReference type="InterPro" id="IPR016036">
    <property type="entry name" value="Malonyl_transacylase_ACP-bd"/>
</dbReference>
<dbReference type="SUPFAM" id="SSF52151">
    <property type="entry name" value="FabD/lysophospholipase-like"/>
    <property type="match status" value="2"/>
</dbReference>
<dbReference type="Gene3D" id="3.20.20.70">
    <property type="entry name" value="Aldolase class I"/>
    <property type="match status" value="1"/>
</dbReference>
<dbReference type="GO" id="GO:0005829">
    <property type="term" value="C:cytosol"/>
    <property type="evidence" value="ECO:0007669"/>
    <property type="project" value="TreeGrafter"/>
</dbReference>
<dbReference type="SMART" id="SM00827">
    <property type="entry name" value="PKS_AT"/>
    <property type="match status" value="2"/>
</dbReference>
<evidence type="ECO:0000256" key="2">
    <source>
        <dbReference type="ARBA" id="ARBA00022679"/>
    </source>
</evidence>
<feature type="compositionally biased region" description="Basic and acidic residues" evidence="5">
    <location>
        <begin position="654"/>
        <end position="668"/>
    </location>
</feature>
<gene>
    <name evidence="7" type="ORF">SacazDRAFT_00801</name>
</gene>
<dbReference type="NCBIfam" id="TIGR02814">
    <property type="entry name" value="pfaD_fam"/>
    <property type="match status" value="1"/>
</dbReference>
<dbReference type="InterPro" id="IPR049489">
    <property type="entry name" value="FabD-like_helical_ins"/>
</dbReference>
<sequence length="1138" mass="123976">MSRHAMPTVFMFSGQGSQYFQMGRDLYRTEPVFAAALDRMDRIVADELGRSVVSAMYEPNRSKADPFLDIAVTHPAIAMVELALAETLLADGIRPDLLLGASLGEFAAAVLAGVLGEEDCLRMLVRQARILRDRVPGGMLTVLGPPTLHAEIPELRDGTDLAARNYLEHFVVSGDDAALTAAETALRARRIAHQRVPVSHAFHSRLLDAAYAECADTFPELRLNTPAIPLVSCAAGGRLTEVTAEHFWRVARDPIEFHQTFTALEAQGPGLYLDLGPSGTLHNFARANLASESQSRSLPLLSPFGRNLQLLADVRHHARPRQPLPADERGTTMKVYGFPGQGSQVKGMGENLFDTFGEYTAKADDVLGYSIAELCLRDPERQLSLTQYTQPALYVVGALSHLARQAEDPEPPDYVIGHSLGEYVALFAAGVFDFETGLRLVRRRAELTAQATGGGMAAVVGCDEDTVEEMLARPELSGLTIANYNSPEQFVLTGDREQIDTARALFETRGAFYTRLRVSGAFHSPFMEDSARSFRAFLDEFTLYPPRIPVISNVAARPYPEHGIADVMARQMSGAVRWTESIRYLMGLGEFEFHELGPGTVLTKLVRKIRELATPLVEPPAPVPATSNGHVDAGVVDVGAYDRPVEPRSLGVDPHPDAREQPAAREADAPASPATAVPVRETVEAWAPRELSPERLGAAGFRRRYGLRLPYLAGAMYRGISSKDLVVALAKAGCLGSYGTGGLPLARVEETLRALIDDIGADAPFAANLLYQYADPGHELRLVDLYLRLGVRTVEAADFLQITPALVKYRAKGGRIIAKVARADVARALLSPAPRRIVDELREQGQLSAEEADRVLSVPVATDLCVEVDGWRRVGGSPATLLPTVCRLRDELTGDRGPDEWVHVGAAGGIGTPEAAASALLLGADFLLTGSINQCTVEAATSDVVKDMLLAVEAHDVTAAADREMFELGVDAQVMKRGVFFPARAAQLHDVWRRHDSFEEADPTVRAQVEETLLRRPFAEAYREAVDNLRATAPDQVEHWTRTGKQRMALVFRSYLGACHDLAVRGDERRTVDFLVHCGPALGAFNEWVAGTEFRDWRSRHVDAIAEHLLSATARLLRQRSVSLLGGEAVAEPGDQRG</sequence>
<dbReference type="Pfam" id="PF00698">
    <property type="entry name" value="Acyl_transf_1"/>
    <property type="match status" value="2"/>
</dbReference>
<dbReference type="NCBIfam" id="TIGR00128">
    <property type="entry name" value="fabD"/>
    <property type="match status" value="1"/>
</dbReference>
<dbReference type="EC" id="2.3.1.39" evidence="1"/>
<comment type="catalytic activity">
    <reaction evidence="4">
        <text>holo-[ACP] + malonyl-CoA = malonyl-[ACP] + CoA</text>
        <dbReference type="Rhea" id="RHEA:41792"/>
        <dbReference type="Rhea" id="RHEA-COMP:9623"/>
        <dbReference type="Rhea" id="RHEA-COMP:9685"/>
        <dbReference type="ChEBI" id="CHEBI:57287"/>
        <dbReference type="ChEBI" id="CHEBI:57384"/>
        <dbReference type="ChEBI" id="CHEBI:64479"/>
        <dbReference type="ChEBI" id="CHEBI:78449"/>
        <dbReference type="EC" id="2.3.1.39"/>
    </reaction>
</comment>
<dbReference type="PANTHER" id="PTHR42681:SF1">
    <property type="entry name" value="MALONYL-COA-ACYL CARRIER PROTEIN TRANSACYLASE, MITOCHONDRIAL"/>
    <property type="match status" value="1"/>
</dbReference>
<evidence type="ECO:0000259" key="6">
    <source>
        <dbReference type="SMART" id="SM00827"/>
    </source>
</evidence>
<accession>H8GC72</accession>
<dbReference type="Gene3D" id="3.40.366.10">
    <property type="entry name" value="Malonyl-Coenzyme A Acyl Carrier Protein, domain 2"/>
    <property type="match status" value="2"/>
</dbReference>
<dbReference type="PANTHER" id="PTHR42681">
    <property type="entry name" value="MALONYL-COA-ACYL CARRIER PROTEIN TRANSACYLASE, MITOCHONDRIAL"/>
    <property type="match status" value="1"/>
</dbReference>
<dbReference type="SUPFAM" id="SSF55048">
    <property type="entry name" value="Probable ACP-binding domain of malonyl-CoA ACP transacylase"/>
    <property type="match status" value="1"/>
</dbReference>
<dbReference type="InterPro" id="IPR014179">
    <property type="entry name" value="PfaD-like_TIM-barrel"/>
</dbReference>
<dbReference type="AlphaFoldDB" id="H8GC72"/>